<evidence type="ECO:0000259" key="4">
    <source>
        <dbReference type="PROSITE" id="PS01124"/>
    </source>
</evidence>
<dbReference type="InterPro" id="IPR009057">
    <property type="entry name" value="Homeodomain-like_sf"/>
</dbReference>
<comment type="caution">
    <text evidence="5">The sequence shown here is derived from an EMBL/GenBank/DDBJ whole genome shotgun (WGS) entry which is preliminary data.</text>
</comment>
<dbReference type="GO" id="GO:0005829">
    <property type="term" value="C:cytosol"/>
    <property type="evidence" value="ECO:0007669"/>
    <property type="project" value="TreeGrafter"/>
</dbReference>
<dbReference type="RefSeq" id="WP_074358192.1">
    <property type="nucleotide sequence ID" value="NZ_FSCP01000001.1"/>
</dbReference>
<name>A0A9Q7WLB7_9MYCO</name>
<gene>
    <name evidence="5" type="ORF">SAMEA2275694_05153</name>
</gene>
<dbReference type="GO" id="GO:0003700">
    <property type="term" value="F:DNA-binding transcription factor activity"/>
    <property type="evidence" value="ECO:0007669"/>
    <property type="project" value="InterPro"/>
</dbReference>
<accession>A0A9Q7WLB7</accession>
<dbReference type="Pfam" id="PF12833">
    <property type="entry name" value="HTH_18"/>
    <property type="match status" value="1"/>
</dbReference>
<dbReference type="PROSITE" id="PS01124">
    <property type="entry name" value="HTH_ARAC_FAMILY_2"/>
    <property type="match status" value="1"/>
</dbReference>
<dbReference type="InterPro" id="IPR020449">
    <property type="entry name" value="Tscrpt_reg_AraC-type_HTH"/>
</dbReference>
<dbReference type="PANTHER" id="PTHR47894">
    <property type="entry name" value="HTH-TYPE TRANSCRIPTIONAL REGULATOR GADX"/>
    <property type="match status" value="1"/>
</dbReference>
<evidence type="ECO:0000256" key="3">
    <source>
        <dbReference type="ARBA" id="ARBA00023163"/>
    </source>
</evidence>
<dbReference type="InterPro" id="IPR032687">
    <property type="entry name" value="AraC-type_N"/>
</dbReference>
<dbReference type="Pfam" id="PF12625">
    <property type="entry name" value="Arabinose_bd"/>
    <property type="match status" value="1"/>
</dbReference>
<evidence type="ECO:0000313" key="5">
    <source>
        <dbReference type="EMBL" id="SHY16993.1"/>
    </source>
</evidence>
<dbReference type="SUPFAM" id="SSF46689">
    <property type="entry name" value="Homeodomain-like"/>
    <property type="match status" value="1"/>
</dbReference>
<evidence type="ECO:0000313" key="6">
    <source>
        <dbReference type="Proteomes" id="UP000185183"/>
    </source>
</evidence>
<dbReference type="SMART" id="SM00342">
    <property type="entry name" value="HTH_ARAC"/>
    <property type="match status" value="1"/>
</dbReference>
<dbReference type="GO" id="GO:0000976">
    <property type="term" value="F:transcription cis-regulatory region binding"/>
    <property type="evidence" value="ECO:0007669"/>
    <property type="project" value="TreeGrafter"/>
</dbReference>
<dbReference type="EMBL" id="FSFA01000011">
    <property type="protein sequence ID" value="SHY16993.1"/>
    <property type="molecule type" value="Genomic_DNA"/>
</dbReference>
<keyword evidence="1" id="KW-0805">Transcription regulation</keyword>
<dbReference type="AlphaFoldDB" id="A0A9Q7WLB7"/>
<evidence type="ECO:0000256" key="1">
    <source>
        <dbReference type="ARBA" id="ARBA00023015"/>
    </source>
</evidence>
<protein>
    <submittedName>
        <fullName evidence="5">HTH-type transcriptional regulator AraC</fullName>
    </submittedName>
</protein>
<dbReference type="Gene3D" id="1.10.10.60">
    <property type="entry name" value="Homeodomain-like"/>
    <property type="match status" value="1"/>
</dbReference>
<keyword evidence="3" id="KW-0804">Transcription</keyword>
<dbReference type="InterPro" id="IPR018060">
    <property type="entry name" value="HTH_AraC"/>
</dbReference>
<dbReference type="PRINTS" id="PR00032">
    <property type="entry name" value="HTHARAC"/>
</dbReference>
<proteinExistence type="predicted"/>
<dbReference type="PANTHER" id="PTHR47894:SF1">
    <property type="entry name" value="HTH-TYPE TRANSCRIPTIONAL REGULATOR VQSM"/>
    <property type="match status" value="1"/>
</dbReference>
<dbReference type="Proteomes" id="UP000185183">
    <property type="component" value="Unassembled WGS sequence"/>
</dbReference>
<organism evidence="5 6">
    <name type="scientific">Mycobacteroides abscessus subsp. bolletii</name>
    <dbReference type="NCBI Taxonomy" id="319705"/>
    <lineage>
        <taxon>Bacteria</taxon>
        <taxon>Bacillati</taxon>
        <taxon>Actinomycetota</taxon>
        <taxon>Actinomycetes</taxon>
        <taxon>Mycobacteriales</taxon>
        <taxon>Mycobacteriaceae</taxon>
        <taxon>Mycobacteroides</taxon>
        <taxon>Mycobacteroides abscessus</taxon>
    </lineage>
</organism>
<reference evidence="5 6" key="1">
    <citation type="submission" date="2016-11" db="EMBL/GenBank/DDBJ databases">
        <authorList>
            <consortium name="Pathogen Informatics"/>
        </authorList>
    </citation>
    <scope>NUCLEOTIDE SEQUENCE [LARGE SCALE GENOMIC DNA]</scope>
    <source>
        <strain evidence="5 6">968</strain>
    </source>
</reference>
<sequence>MREWSIPAQWGTAAIDLAHRQGWDAAEMLVCAGVSPRLLAGELTQISAQQLRTVVRDVLSRMEDESFGVSDVPIPIGTTQILLFSLATSANISAAIARSTAFHDAIPWVPIVTITRSGELATLTIDVSRLQITSAAVTEWLLAILIRGMSWVTMRHVRAHRVRFPQARPDGYSDYHSMFQAAAEFDCGAMGVVVDAAHIDAPFLRTEEEITTLLDRPEEILFGSKGYQQLPDRIARIVSSGIGQRIPTVDEIAQALSLTTSSLQRTLRTEFGTSVREIRDATLRDEAIRSLKGGSESLTDLSARLGFSEASAFTRAFRRWTGASPAQYRDGARSVKQFD</sequence>
<evidence type="ECO:0000256" key="2">
    <source>
        <dbReference type="ARBA" id="ARBA00023125"/>
    </source>
</evidence>
<keyword evidence="2" id="KW-0238">DNA-binding</keyword>
<feature type="domain" description="HTH araC/xylS-type" evidence="4">
    <location>
        <begin position="232"/>
        <end position="331"/>
    </location>
</feature>